<dbReference type="Proteomes" id="UP000031637">
    <property type="component" value="Chromosome"/>
</dbReference>
<dbReference type="RefSeq" id="WP_148312873.1">
    <property type="nucleotide sequence ID" value="NZ_AP012547.1"/>
</dbReference>
<gene>
    <name evidence="3" type="ORF">SUTH_01457</name>
</gene>
<evidence type="ECO:0000313" key="4">
    <source>
        <dbReference type="Proteomes" id="UP000031637"/>
    </source>
</evidence>
<protein>
    <submittedName>
        <fullName evidence="3">Uncharacterized protein</fullName>
    </submittedName>
</protein>
<feature type="compositionally biased region" description="Basic and acidic residues" evidence="1">
    <location>
        <begin position="133"/>
        <end position="146"/>
    </location>
</feature>
<keyword evidence="2" id="KW-0732">Signal</keyword>
<reference evidence="3 4" key="1">
    <citation type="journal article" date="2014" name="Syst. Appl. Microbiol.">
        <title>Complete genomes of freshwater sulfur oxidizers Sulfuricella denitrificans skB26 and Sulfuritalea hydrogenivorans sk43H: genetic insights into the sulfur oxidation pathway of betaproteobacteria.</title>
        <authorList>
            <person name="Watanabe T."/>
            <person name="Kojima H."/>
            <person name="Fukui M."/>
        </authorList>
    </citation>
    <scope>NUCLEOTIDE SEQUENCE [LARGE SCALE GENOMIC DNA]</scope>
    <source>
        <strain evidence="3">DSM22779</strain>
    </source>
</reference>
<feature type="region of interest" description="Disordered" evidence="1">
    <location>
        <begin position="121"/>
        <end position="146"/>
    </location>
</feature>
<sequence>MQPVPGNARLVTATVFAAFLSIPTAVSAQGAAPPEAQAWIDIATFSGMGMPMGGMGGAGANPMSALGGMLGGKAALGSNSFGNTRSMSAGRWVDVTVRSRANPNLDQAQQAVPEGFLSPALELKTPKNAPPPPRDEEDVRHEEPEKPKGRMLLYWGCGSEIRPGQPKVLDMASATPGDFAKFFVGRSATQRGAHAAAGRPVWPNPDDSRMVPAEASLKGEYAFSGKGIPDGFRFQIPAAQDLMPPLTLDQADSGGATELSWNAIATARAYFVSAMGSNGKEDMVMWTSSELADTGFGLMDYQTNAAVDRWLKEKVLLAPQTTRCTVPKGVFGEHGGMLRLIAYGDELNLAHPPRPKDPKAKWQPVWAVKLRVKAVTSGFLGMAAQGRAGAAAKEEETSIVPKIPQPMELLKGIFGR</sequence>
<accession>W0SDW8</accession>
<keyword evidence="4" id="KW-1185">Reference proteome</keyword>
<proteinExistence type="predicted"/>
<feature type="chain" id="PRO_5004794998" evidence="2">
    <location>
        <begin position="29"/>
        <end position="416"/>
    </location>
</feature>
<dbReference type="HOGENOM" id="CLU_051483_0_0_4"/>
<dbReference type="KEGG" id="shd:SUTH_01457"/>
<evidence type="ECO:0000313" key="3">
    <source>
        <dbReference type="EMBL" id="BAO29256.1"/>
    </source>
</evidence>
<evidence type="ECO:0000256" key="2">
    <source>
        <dbReference type="SAM" id="SignalP"/>
    </source>
</evidence>
<organism evidence="3 4">
    <name type="scientific">Sulfuritalea hydrogenivorans sk43H</name>
    <dbReference type="NCBI Taxonomy" id="1223802"/>
    <lineage>
        <taxon>Bacteria</taxon>
        <taxon>Pseudomonadati</taxon>
        <taxon>Pseudomonadota</taxon>
        <taxon>Betaproteobacteria</taxon>
        <taxon>Nitrosomonadales</taxon>
        <taxon>Sterolibacteriaceae</taxon>
        <taxon>Sulfuritalea</taxon>
    </lineage>
</organism>
<dbReference type="EMBL" id="AP012547">
    <property type="protein sequence ID" value="BAO29256.1"/>
    <property type="molecule type" value="Genomic_DNA"/>
</dbReference>
<name>W0SDW8_9PROT</name>
<evidence type="ECO:0000256" key="1">
    <source>
        <dbReference type="SAM" id="MobiDB-lite"/>
    </source>
</evidence>
<dbReference type="STRING" id="1223802.SUTH_01457"/>
<dbReference type="AlphaFoldDB" id="W0SDW8"/>
<feature type="signal peptide" evidence="2">
    <location>
        <begin position="1"/>
        <end position="28"/>
    </location>
</feature>
<dbReference type="OrthoDB" id="5971789at2"/>